<feature type="transmembrane region" description="Helical" evidence="1">
    <location>
        <begin position="12"/>
        <end position="40"/>
    </location>
</feature>
<evidence type="ECO:0000256" key="1">
    <source>
        <dbReference type="SAM" id="Phobius"/>
    </source>
</evidence>
<keyword evidence="1" id="KW-1133">Transmembrane helix</keyword>
<dbReference type="Proteomes" id="UP001642360">
    <property type="component" value="Unassembled WGS sequence"/>
</dbReference>
<keyword evidence="1" id="KW-0812">Transmembrane</keyword>
<comment type="caution">
    <text evidence="2">The sequence shown here is derived from an EMBL/GenBank/DDBJ whole genome shotgun (WGS) entry which is preliminary data.</text>
</comment>
<evidence type="ECO:0000313" key="2">
    <source>
        <dbReference type="EMBL" id="CAK9168839.1"/>
    </source>
</evidence>
<sequence length="102" mass="12190">MRRFIHDVSLLLHVGLACSYMFFPSFLYPFFCLMILCQAWNDLQKIYNISGFDLVLIPFLCEMDSQKVKERKKLHTYKFAEGEGHLYGRFYCFLSRHICMQS</sequence>
<accession>A0ABC8TPK4</accession>
<evidence type="ECO:0000313" key="3">
    <source>
        <dbReference type="Proteomes" id="UP001642360"/>
    </source>
</evidence>
<protein>
    <submittedName>
        <fullName evidence="2">Uncharacterized protein</fullName>
    </submittedName>
</protein>
<keyword evidence="3" id="KW-1185">Reference proteome</keyword>
<keyword evidence="1" id="KW-0472">Membrane</keyword>
<dbReference type="AlphaFoldDB" id="A0ABC8TPK4"/>
<dbReference type="PROSITE" id="PS51257">
    <property type="entry name" value="PROKAR_LIPOPROTEIN"/>
    <property type="match status" value="1"/>
</dbReference>
<reference evidence="2 3" key="1">
    <citation type="submission" date="2024-02" db="EMBL/GenBank/DDBJ databases">
        <authorList>
            <person name="Vignale AGUSTIN F."/>
            <person name="Sosa J E."/>
            <person name="Modenutti C."/>
        </authorList>
    </citation>
    <scope>NUCLEOTIDE SEQUENCE [LARGE SCALE GENOMIC DNA]</scope>
</reference>
<dbReference type="EMBL" id="CAUOFW020005169">
    <property type="protein sequence ID" value="CAK9168839.1"/>
    <property type="molecule type" value="Genomic_DNA"/>
</dbReference>
<organism evidence="2 3">
    <name type="scientific">Ilex paraguariensis</name>
    <name type="common">yerba mate</name>
    <dbReference type="NCBI Taxonomy" id="185542"/>
    <lineage>
        <taxon>Eukaryota</taxon>
        <taxon>Viridiplantae</taxon>
        <taxon>Streptophyta</taxon>
        <taxon>Embryophyta</taxon>
        <taxon>Tracheophyta</taxon>
        <taxon>Spermatophyta</taxon>
        <taxon>Magnoliopsida</taxon>
        <taxon>eudicotyledons</taxon>
        <taxon>Gunneridae</taxon>
        <taxon>Pentapetalae</taxon>
        <taxon>asterids</taxon>
        <taxon>campanulids</taxon>
        <taxon>Aquifoliales</taxon>
        <taxon>Aquifoliaceae</taxon>
        <taxon>Ilex</taxon>
    </lineage>
</organism>
<proteinExistence type="predicted"/>
<name>A0ABC8TPK4_9AQUA</name>
<gene>
    <name evidence="2" type="ORF">ILEXP_LOCUS38255</name>
</gene>